<dbReference type="Proteomes" id="UP000245507">
    <property type="component" value="Unassembled WGS sequence"/>
</dbReference>
<name>A0A316THX2_9ACTN</name>
<organism evidence="1 2">
    <name type="scientific">Nocardioides silvaticus</name>
    <dbReference type="NCBI Taxonomy" id="2201891"/>
    <lineage>
        <taxon>Bacteria</taxon>
        <taxon>Bacillati</taxon>
        <taxon>Actinomycetota</taxon>
        <taxon>Actinomycetes</taxon>
        <taxon>Propionibacteriales</taxon>
        <taxon>Nocardioidaceae</taxon>
        <taxon>Nocardioides</taxon>
    </lineage>
</organism>
<keyword evidence="2" id="KW-1185">Reference proteome</keyword>
<evidence type="ECO:0000313" key="1">
    <source>
        <dbReference type="EMBL" id="PWN02829.1"/>
    </source>
</evidence>
<proteinExistence type="predicted"/>
<accession>A0A316THX2</accession>
<protein>
    <recommendedName>
        <fullName evidence="3">ABM domain-containing protein</fullName>
    </recommendedName>
</protein>
<evidence type="ECO:0000313" key="2">
    <source>
        <dbReference type="Proteomes" id="UP000245507"/>
    </source>
</evidence>
<sequence length="212" mass="23422">MFADPVFARSSTFLGSDRDGLERGITYIETEVMDVLSEVHGFVGLSMMVDRGLGECIATTAWATVDAMRASSDRITAVRGRFGGMLQAPAKVQEWEVAVMHRAGTTAAERWCRVIWLRTDHSDVDYCIDVYRGSLLPRVKELPGFCSASLMVDRVHNTACATAAFQSLESLQVSREEAWAIRDAGIRDTDVDIMDAAEYELAVAHLRVPETV</sequence>
<dbReference type="EMBL" id="QGDD01000004">
    <property type="protein sequence ID" value="PWN02829.1"/>
    <property type="molecule type" value="Genomic_DNA"/>
</dbReference>
<comment type="caution">
    <text evidence="1">The sequence shown here is derived from an EMBL/GenBank/DDBJ whole genome shotgun (WGS) entry which is preliminary data.</text>
</comment>
<dbReference type="AlphaFoldDB" id="A0A316THX2"/>
<reference evidence="1 2" key="1">
    <citation type="submission" date="2018-05" db="EMBL/GenBank/DDBJ databases">
        <title>Nocardioides silvaticus genome.</title>
        <authorList>
            <person name="Li C."/>
            <person name="Wang G."/>
        </authorList>
    </citation>
    <scope>NUCLEOTIDE SEQUENCE [LARGE SCALE GENOMIC DNA]</scope>
    <source>
        <strain evidence="1 2">CCTCC AB 2018079</strain>
    </source>
</reference>
<gene>
    <name evidence="1" type="ORF">DJ010_10480</name>
</gene>
<evidence type="ECO:0008006" key="3">
    <source>
        <dbReference type="Google" id="ProtNLM"/>
    </source>
</evidence>